<protein>
    <submittedName>
        <fullName evidence="1">Uncharacterized protein</fullName>
    </submittedName>
</protein>
<comment type="caution">
    <text evidence="1">The sequence shown here is derived from an EMBL/GenBank/DDBJ whole genome shotgun (WGS) entry which is preliminary data.</text>
</comment>
<dbReference type="Proteomes" id="UP001231649">
    <property type="component" value="Chromosome 19"/>
</dbReference>
<organism evidence="1 2">
    <name type="scientific">Mythimna loreyi</name>
    <dbReference type="NCBI Taxonomy" id="667449"/>
    <lineage>
        <taxon>Eukaryota</taxon>
        <taxon>Metazoa</taxon>
        <taxon>Ecdysozoa</taxon>
        <taxon>Arthropoda</taxon>
        <taxon>Hexapoda</taxon>
        <taxon>Insecta</taxon>
        <taxon>Pterygota</taxon>
        <taxon>Neoptera</taxon>
        <taxon>Endopterygota</taxon>
        <taxon>Lepidoptera</taxon>
        <taxon>Glossata</taxon>
        <taxon>Ditrysia</taxon>
        <taxon>Noctuoidea</taxon>
        <taxon>Noctuidae</taxon>
        <taxon>Noctuinae</taxon>
        <taxon>Hadenini</taxon>
        <taxon>Mythimna</taxon>
    </lineage>
</organism>
<evidence type="ECO:0000313" key="1">
    <source>
        <dbReference type="EMBL" id="KAJ8720634.1"/>
    </source>
</evidence>
<reference evidence="1" key="1">
    <citation type="submission" date="2023-03" db="EMBL/GenBank/DDBJ databases">
        <title>Chromosome-level genomes of two armyworms, Mythimna separata and Mythimna loreyi, provide insights into the biosynthesis and reception of sex pheromones.</title>
        <authorList>
            <person name="Zhao H."/>
        </authorList>
    </citation>
    <scope>NUCLEOTIDE SEQUENCE</scope>
    <source>
        <strain evidence="1">BeijingLab</strain>
    </source>
</reference>
<accession>A0ACC2QNL2</accession>
<name>A0ACC2QNL2_9NEOP</name>
<evidence type="ECO:0000313" key="2">
    <source>
        <dbReference type="Proteomes" id="UP001231649"/>
    </source>
</evidence>
<dbReference type="EMBL" id="CM056795">
    <property type="protein sequence ID" value="KAJ8720634.1"/>
    <property type="molecule type" value="Genomic_DNA"/>
</dbReference>
<gene>
    <name evidence="1" type="ORF">PYW08_006099</name>
</gene>
<keyword evidence="2" id="KW-1185">Reference proteome</keyword>
<sequence>MEYLAGKNILPTECKETANLLFFVDKIFDSVNGSHVKNKNAKPLLGPVTPNSVHHKMWAESIKIFNSMKFITSDGKKETVLSVTNWVWTLNGIQTLLKKLKDDFNVSSVWLRHLNQDPLENFFGALWKKKQNKAIAEQVIELPTTSELQFPPLKQLYDGPLPITEAKKKDLINSKGINCERVIVEVQCRPVIWDQSSEIFKDRNGKAWLDICKVLFENFDDWSEAEKNIQVKKLQQRWKTARDTYIRVRSTKKKLKSGSGSRANKTYIYYDMLSFLDSNSNTQGEESADNFNQSVEQNASPRTSQNNTIIEEDLINVPSTSSSVTKETRSSKKHVVLVAALHTFPSTMDNQVVAEKRHNVCEPDFARNEVTLRLFKLKTTLADPEAPAIPTAYNAAVSSLKDTGIDKIKEFPALKSIKTTLYKHRNAAFEGIWKKGKQLKLTKDKLTRRQVALSTALALLPSDKIIAGWFYVASQSPDDDNSKEFRNYMLRQWLQDDFIKTWRRYTWASREEQHIEIAQIVIQEILEQQAQPTEYICRPCWQRAERTYHRNIREARQEDDAADVLSTEPVASGEPIQMTLPGYVRTPDTRRTCVFQYCENSTRYQIPNNFVLRMLGRYNLLISENSRVCNEHLQEDLWHLLAVQQNNISEFTAAHIVRALSILTTHVTTDVLNFAQYQTISPNEFHTWTGLTHDQYTDLLANTPSLNDRRNKNVILAAVLVKLRTGDPNARLATILRTSESSFARMLKTGRITLMQDFVPLHLGFDHLSREDVARRNLTVPDNLFGNPDSPPNERKAITICDGTYIYIQKSSNYFFQRKSYSNHKYRNLLKPFLFVCCDGHIIEVSGPHAATTSDSQFVNTEHGA</sequence>
<proteinExistence type="predicted"/>